<dbReference type="EMBL" id="CP107006">
    <property type="protein sequence ID" value="UYQ95552.1"/>
    <property type="molecule type" value="Genomic_DNA"/>
</dbReference>
<dbReference type="Pfam" id="PF12875">
    <property type="entry name" value="DUF3826"/>
    <property type="match status" value="1"/>
</dbReference>
<reference evidence="1" key="1">
    <citation type="submission" date="2022-10" db="EMBL/GenBank/DDBJ databases">
        <title>Chitinophaga sp. nov., isolated from soil.</title>
        <authorList>
            <person name="Jeon C.O."/>
        </authorList>
    </citation>
    <scope>NUCLEOTIDE SEQUENCE</scope>
    <source>
        <strain evidence="1">R8</strain>
    </source>
</reference>
<organism evidence="1 2">
    <name type="scientific">Chitinophaga horti</name>
    <dbReference type="NCBI Taxonomy" id="2920382"/>
    <lineage>
        <taxon>Bacteria</taxon>
        <taxon>Pseudomonadati</taxon>
        <taxon>Bacteroidota</taxon>
        <taxon>Chitinophagia</taxon>
        <taxon>Chitinophagales</taxon>
        <taxon>Chitinophagaceae</taxon>
        <taxon>Chitinophaga</taxon>
    </lineage>
</organism>
<evidence type="ECO:0000313" key="2">
    <source>
        <dbReference type="Proteomes" id="UP001162741"/>
    </source>
</evidence>
<evidence type="ECO:0000313" key="1">
    <source>
        <dbReference type="EMBL" id="UYQ95552.1"/>
    </source>
</evidence>
<proteinExistence type="predicted"/>
<dbReference type="Proteomes" id="UP001162741">
    <property type="component" value="Chromosome"/>
</dbReference>
<name>A0ABY6JAZ7_9BACT</name>
<gene>
    <name evidence="1" type="ORF">MKQ68_10610</name>
</gene>
<protein>
    <submittedName>
        <fullName evidence="1">DUF3826 domain-containing protein</fullName>
    </submittedName>
</protein>
<accession>A0ABY6JAZ7</accession>
<sequence length="228" mass="26255">MKKLLRDQVRAVAAVTKRRLFATDILLDHFSASSVRGFLLLAMAFLPLRAFCQDDAAYVKVATERSEKIVKNLGITDSVQYRQVLNEIVHQYVNLKAVHAQYEAKENNGRAAALSTLHQQFIKGLRQHLNDRQLEQVKDGMTYSVLPKTYTAFQEMIPALTAKQKERIYTWLVEARELAMDEGSSDDKHKMFGKYKGRINNYLSAEGYDLKKETAAWQQRIKEQQNKK</sequence>
<keyword evidence="2" id="KW-1185">Reference proteome</keyword>
<dbReference type="InterPro" id="IPR024284">
    <property type="entry name" value="DUF3826"/>
</dbReference>
<dbReference type="RefSeq" id="WP_264283274.1">
    <property type="nucleotide sequence ID" value="NZ_CP107006.1"/>
</dbReference>